<name>A0A2R2MRT0_LINAN</name>
<evidence type="ECO:0000256" key="6">
    <source>
        <dbReference type="ARBA" id="ARBA00022687"/>
    </source>
</evidence>
<keyword evidence="8" id="KW-0965">Cell junction</keyword>
<evidence type="ECO:0000256" key="15">
    <source>
        <dbReference type="ARBA" id="ARBA00077663"/>
    </source>
</evidence>
<evidence type="ECO:0000256" key="4">
    <source>
        <dbReference type="ARBA" id="ARBA00022490"/>
    </source>
</evidence>
<evidence type="ECO:0000256" key="2">
    <source>
        <dbReference type="ARBA" id="ARBA00004246"/>
    </source>
</evidence>
<evidence type="ECO:0000256" key="1">
    <source>
        <dbReference type="ARBA" id="ARBA00004245"/>
    </source>
</evidence>
<evidence type="ECO:0000256" key="10">
    <source>
        <dbReference type="ARBA" id="ARBA00023203"/>
    </source>
</evidence>
<feature type="compositionally biased region" description="Low complexity" evidence="19">
    <location>
        <begin position="218"/>
        <end position="235"/>
    </location>
</feature>
<dbReference type="SMART" id="SM00033">
    <property type="entry name" value="CH"/>
    <property type="match status" value="1"/>
</dbReference>
<evidence type="ECO:0000256" key="19">
    <source>
        <dbReference type="SAM" id="MobiDB-lite"/>
    </source>
</evidence>
<keyword evidence="3" id="KW-0217">Developmental protein</keyword>
<dbReference type="InterPro" id="IPR001715">
    <property type="entry name" value="CH_dom"/>
</dbReference>
<dbReference type="CDD" id="cd21213">
    <property type="entry name" value="CH_DIXDC1"/>
    <property type="match status" value="1"/>
</dbReference>
<evidence type="ECO:0000256" key="7">
    <source>
        <dbReference type="ARBA" id="ARBA00022843"/>
    </source>
</evidence>
<dbReference type="GO" id="GO:0060070">
    <property type="term" value="P:canonical Wnt signaling pathway"/>
    <property type="evidence" value="ECO:0007669"/>
    <property type="project" value="TreeGrafter"/>
</dbReference>
<feature type="region of interest" description="Disordered" evidence="19">
    <location>
        <begin position="165"/>
        <end position="204"/>
    </location>
</feature>
<dbReference type="InterPro" id="IPR038207">
    <property type="entry name" value="DIX_dom_sf"/>
</dbReference>
<keyword evidence="10" id="KW-0009">Actin-binding</keyword>
<protein>
    <recommendedName>
        <fullName evidence="14">Dixin</fullName>
    </recommendedName>
    <alternativeName>
        <fullName evidence="15">Coiled-coil protein DIX1</fullName>
    </alternativeName>
    <alternativeName>
        <fullName evidence="16">DIX domain-containing protein 1</fullName>
    </alternativeName>
</protein>
<keyword evidence="7" id="KW-0832">Ubl conjugation</keyword>
<evidence type="ECO:0000256" key="13">
    <source>
        <dbReference type="ARBA" id="ARBA00060765"/>
    </source>
</evidence>
<evidence type="ECO:0000313" key="22">
    <source>
        <dbReference type="Proteomes" id="UP000085678"/>
    </source>
</evidence>
<evidence type="ECO:0000256" key="12">
    <source>
        <dbReference type="ARBA" id="ARBA00058710"/>
    </source>
</evidence>
<evidence type="ECO:0000256" key="9">
    <source>
        <dbReference type="ARBA" id="ARBA00023054"/>
    </source>
</evidence>
<dbReference type="SMART" id="SM00021">
    <property type="entry name" value="DAX"/>
    <property type="match status" value="1"/>
</dbReference>
<feature type="compositionally biased region" description="Basic and acidic residues" evidence="19">
    <location>
        <begin position="618"/>
        <end position="629"/>
    </location>
</feature>
<dbReference type="FunFam" id="1.10.418.10:FF:000054">
    <property type="entry name" value="Dixin isoform 1"/>
    <property type="match status" value="1"/>
</dbReference>
<dbReference type="Proteomes" id="UP000085678">
    <property type="component" value="Unplaced"/>
</dbReference>
<evidence type="ECO:0000256" key="18">
    <source>
        <dbReference type="SAM" id="Coils"/>
    </source>
</evidence>
<evidence type="ECO:0000256" key="8">
    <source>
        <dbReference type="ARBA" id="ARBA00022949"/>
    </source>
</evidence>
<feature type="domain" description="Calponin-homology (CH)" evidence="20">
    <location>
        <begin position="21"/>
        <end position="128"/>
    </location>
</feature>
<feature type="domain" description="DIX" evidence="21">
    <location>
        <begin position="651"/>
        <end position="733"/>
    </location>
</feature>
<organism evidence="22 23">
    <name type="scientific">Lingula anatina</name>
    <name type="common">Brachiopod</name>
    <name type="synonym">Lingula unguis</name>
    <dbReference type="NCBI Taxonomy" id="7574"/>
    <lineage>
        <taxon>Eukaryota</taxon>
        <taxon>Metazoa</taxon>
        <taxon>Spiralia</taxon>
        <taxon>Lophotrochozoa</taxon>
        <taxon>Brachiopoda</taxon>
        <taxon>Linguliformea</taxon>
        <taxon>Lingulata</taxon>
        <taxon>Lingulida</taxon>
        <taxon>Linguloidea</taxon>
        <taxon>Lingulidae</taxon>
        <taxon>Lingula</taxon>
    </lineage>
</organism>
<dbReference type="OrthoDB" id="30551at2759"/>
<dbReference type="InterPro" id="IPR036872">
    <property type="entry name" value="CH_dom_sf"/>
</dbReference>
<feature type="coiled-coil region" evidence="18">
    <location>
        <begin position="363"/>
        <end position="492"/>
    </location>
</feature>
<dbReference type="STRING" id="7574.A0A2R2MRT0"/>
<feature type="compositionally biased region" description="Low complexity" evidence="19">
    <location>
        <begin position="187"/>
        <end position="204"/>
    </location>
</feature>
<dbReference type="PROSITE" id="PS50021">
    <property type="entry name" value="CH"/>
    <property type="match status" value="1"/>
</dbReference>
<evidence type="ECO:0000256" key="17">
    <source>
        <dbReference type="PROSITE-ProRule" id="PRU00069"/>
    </source>
</evidence>
<dbReference type="Gene3D" id="1.10.418.10">
    <property type="entry name" value="Calponin-like domain"/>
    <property type="match status" value="1"/>
</dbReference>
<dbReference type="SUPFAM" id="SSF54236">
    <property type="entry name" value="Ubiquitin-like"/>
    <property type="match status" value="1"/>
</dbReference>
<dbReference type="PANTHER" id="PTHR10878:SF22">
    <property type="entry name" value="DIXIN"/>
    <property type="match status" value="1"/>
</dbReference>
<dbReference type="InterPro" id="IPR001158">
    <property type="entry name" value="DIX"/>
</dbReference>
<dbReference type="FunFam" id="2.40.240.130:FF:000003">
    <property type="entry name" value="Dixin isoform 1"/>
    <property type="match status" value="1"/>
</dbReference>
<dbReference type="RefSeq" id="XP_023932964.1">
    <property type="nucleotide sequence ID" value="XM_024077196.1"/>
</dbReference>
<dbReference type="GeneID" id="106164143"/>
<dbReference type="KEGG" id="lak:106164143"/>
<sequence>MSSSRKGSVDSPDSNSWMEWTQQLQAYIAWVNSQLKKKPNTRIVEDLRRDMVDGVALVQLVEIVAGEKLAGVNYEPANPHDMKENIERVLQFMAARRIRMHHTTAKDIVEGNLKSIMRLILALAAHFKPDSVKHSAHQYRSPRTNVAGIAQAAAAALADARRDVASMGQRVRRPKELSSRGDLSPRYYSSSDQQSDSDHSYSSSGRIRNIRAHNIEGASPMSSPVVSASHSPQPSGALLGNSKTGHGALRKSLSADFDMVAGKGDRDQGAKAQKVIEHMQRQTDQAWNEVLSEQEDISADVIEAKKMIVKLQELEDTKFMDEVAETRKILLQLQNVLLSGQPGDEEEDLNEPPLEGASEREQLVVLRSRLQQSTELCNDLREELSKSKNECMQLQGTKAGLQQRMQEQETTLLQLKAELLRQGFTHQTLENEKVDYQKKLSEKEKQITDLKRELMQRDNLIRQLEADLHLQLQEKDNATRGLRNQIQELNDKLMVVGETELSLSARVSNQDRKMAKLEGKIMGSSHDSSSSRPSSAGSRSSYNQNGAPDELQVVRDSLKSIRSSFRGSDPQHHTIDTLETGIATLMEKLKLAEQSNQQLHHMKPRRHSAHVVGDSQKKINYDSTGDKRRSPITALPGFPVQRLDSPNMNGDVFTKVLYFTERTVTPFMKTIGKRLGEITLRDFRALFDRPGNYRFHFKALDPEFGTVKEEVTHDDDIIPGWEGKIVAWIEEDHG</sequence>
<feature type="region of interest" description="Disordered" evidence="19">
    <location>
        <begin position="618"/>
        <end position="638"/>
    </location>
</feature>
<accession>A0A2R2MRT0</accession>
<comment type="subcellular location">
    <subcellularLocation>
        <location evidence="2">Cell junction</location>
        <location evidence="2">Focal adhesion</location>
    </subcellularLocation>
    <subcellularLocation>
        <location evidence="1">Cytoplasm</location>
        <location evidence="1">Cytoskeleton</location>
    </subcellularLocation>
</comment>
<dbReference type="GO" id="GO:0005829">
    <property type="term" value="C:cytosol"/>
    <property type="evidence" value="ECO:0007669"/>
    <property type="project" value="TreeGrafter"/>
</dbReference>
<dbReference type="Gene3D" id="2.40.240.130">
    <property type="match status" value="1"/>
</dbReference>
<evidence type="ECO:0000256" key="11">
    <source>
        <dbReference type="ARBA" id="ARBA00023212"/>
    </source>
</evidence>
<evidence type="ECO:0000259" key="21">
    <source>
        <dbReference type="PROSITE" id="PS50841"/>
    </source>
</evidence>
<dbReference type="Pfam" id="PF00778">
    <property type="entry name" value="DIX"/>
    <property type="match status" value="1"/>
</dbReference>
<gene>
    <name evidence="23" type="primary">LOC106164143</name>
</gene>
<comment type="function">
    <text evidence="12">Positive effector of the Wnt signaling pathway; activates WNT3A signaling via DVL2. Regulates JNK activation by AXIN1 and DVL2.</text>
</comment>
<dbReference type="GO" id="GO:0003779">
    <property type="term" value="F:actin binding"/>
    <property type="evidence" value="ECO:0007669"/>
    <property type="project" value="UniProtKB-KW"/>
</dbReference>
<evidence type="ECO:0000256" key="5">
    <source>
        <dbReference type="ARBA" id="ARBA00022553"/>
    </source>
</evidence>
<proteinExistence type="inferred from homology"/>
<dbReference type="AlphaFoldDB" id="A0A2R2MRT0"/>
<dbReference type="PANTHER" id="PTHR10878">
    <property type="entry name" value="SEGMENT POLARITY PROTEIN DISHEVELLED"/>
    <property type="match status" value="1"/>
</dbReference>
<keyword evidence="6 17" id="KW-0879">Wnt signaling pathway</keyword>
<keyword evidence="4" id="KW-0963">Cytoplasm</keyword>
<feature type="compositionally biased region" description="Low complexity" evidence="19">
    <location>
        <begin position="524"/>
        <end position="541"/>
    </location>
</feature>
<keyword evidence="11" id="KW-0206">Cytoskeleton</keyword>
<evidence type="ECO:0000259" key="20">
    <source>
        <dbReference type="PROSITE" id="PS50021"/>
    </source>
</evidence>
<dbReference type="GO" id="GO:0005925">
    <property type="term" value="C:focal adhesion"/>
    <property type="evidence" value="ECO:0007669"/>
    <property type="project" value="UniProtKB-SubCell"/>
</dbReference>
<dbReference type="InterPro" id="IPR029071">
    <property type="entry name" value="Ubiquitin-like_domsf"/>
</dbReference>
<comment type="similarity">
    <text evidence="13">Belongs to the DIXDC1 family.</text>
</comment>
<evidence type="ECO:0000256" key="3">
    <source>
        <dbReference type="ARBA" id="ARBA00022473"/>
    </source>
</evidence>
<dbReference type="GO" id="GO:0005856">
    <property type="term" value="C:cytoskeleton"/>
    <property type="evidence" value="ECO:0007669"/>
    <property type="project" value="UniProtKB-SubCell"/>
</dbReference>
<feature type="region of interest" description="Disordered" evidence="19">
    <location>
        <begin position="519"/>
        <end position="550"/>
    </location>
</feature>
<dbReference type="InParanoid" id="A0A2R2MRT0"/>
<dbReference type="InterPro" id="IPR015506">
    <property type="entry name" value="Dsh/Dvl-rel"/>
</dbReference>
<keyword evidence="5" id="KW-0597">Phosphoprotein</keyword>
<evidence type="ECO:0000256" key="14">
    <source>
        <dbReference type="ARBA" id="ARBA00068877"/>
    </source>
</evidence>
<dbReference type="SUPFAM" id="SSF47576">
    <property type="entry name" value="Calponin-homology domain, CH-domain"/>
    <property type="match status" value="1"/>
</dbReference>
<evidence type="ECO:0000313" key="23">
    <source>
        <dbReference type="RefSeq" id="XP_023932964.1"/>
    </source>
</evidence>
<dbReference type="Pfam" id="PF00307">
    <property type="entry name" value="CH"/>
    <property type="match status" value="1"/>
</dbReference>
<keyword evidence="9 18" id="KW-0175">Coiled coil</keyword>
<reference evidence="23" key="1">
    <citation type="submission" date="2025-08" db="UniProtKB">
        <authorList>
            <consortium name="RefSeq"/>
        </authorList>
    </citation>
    <scope>IDENTIFICATION</scope>
    <source>
        <tissue evidence="23">Gonads</tissue>
    </source>
</reference>
<feature type="region of interest" description="Disordered" evidence="19">
    <location>
        <begin position="217"/>
        <end position="245"/>
    </location>
</feature>
<dbReference type="PROSITE" id="PS50841">
    <property type="entry name" value="DIX"/>
    <property type="match status" value="1"/>
</dbReference>
<evidence type="ECO:0000256" key="16">
    <source>
        <dbReference type="ARBA" id="ARBA00079899"/>
    </source>
</evidence>
<keyword evidence="22" id="KW-1185">Reference proteome</keyword>